<proteinExistence type="predicted"/>
<dbReference type="AlphaFoldDB" id="A0A448XNQ2"/>
<feature type="non-terminal residue" evidence="1">
    <location>
        <position position="1"/>
    </location>
</feature>
<evidence type="ECO:0000313" key="1">
    <source>
        <dbReference type="EMBL" id="VEL41128.1"/>
    </source>
</evidence>
<name>A0A448XNQ2_9PLAT</name>
<comment type="caution">
    <text evidence="1">The sequence shown here is derived from an EMBL/GenBank/DDBJ whole genome shotgun (WGS) entry which is preliminary data.</text>
</comment>
<dbReference type="EMBL" id="CAAALY010267982">
    <property type="protein sequence ID" value="VEL41128.1"/>
    <property type="molecule type" value="Genomic_DNA"/>
</dbReference>
<organism evidence="1 2">
    <name type="scientific">Protopolystoma xenopodis</name>
    <dbReference type="NCBI Taxonomy" id="117903"/>
    <lineage>
        <taxon>Eukaryota</taxon>
        <taxon>Metazoa</taxon>
        <taxon>Spiralia</taxon>
        <taxon>Lophotrochozoa</taxon>
        <taxon>Platyhelminthes</taxon>
        <taxon>Monogenea</taxon>
        <taxon>Polyopisthocotylea</taxon>
        <taxon>Polystomatidea</taxon>
        <taxon>Polystomatidae</taxon>
        <taxon>Protopolystoma</taxon>
    </lineage>
</organism>
<protein>
    <submittedName>
        <fullName evidence="1">Uncharacterized protein</fullName>
    </submittedName>
</protein>
<evidence type="ECO:0000313" key="2">
    <source>
        <dbReference type="Proteomes" id="UP000784294"/>
    </source>
</evidence>
<sequence>RLIHTRAHSSTGLISTSTGCLLEAGGCEPPPANANSRFPNDIVSGPYFDCKTSFQALIVWQDGPGRSRPRGCNLFGVELEANSRGDGLTLFFFPGIRASRSPSLEVVGSLCSPSRFPSHSWFRGLAGYCSCPLFCLFACLLVCMPTCVYVQPGLTPTPAPNPVRRFCQVGQYWFPHDFAQNPIPIPIPIPLPLPLPLTLTLPHTGPKSVGHCLFPFGLTEAGPIFISASLTPPSRVRIRSTQLWQTCADLCMSLLRSVCRCVHAHAVPYSLSRRPTGVYPYNPRLLNRANLGVVVASLADRVLFRQTFPPNPRRISVLEGVCSALCHRFASFTWSPVIRPERGPQVCSRAELDSVRPMNIYTHTHQSVCLYVQNPNRFSTRAKSGRSASGRAPLIHSP</sequence>
<gene>
    <name evidence="1" type="ORF">PXEA_LOCUS34568</name>
</gene>
<reference evidence="1" key="1">
    <citation type="submission" date="2018-11" db="EMBL/GenBank/DDBJ databases">
        <authorList>
            <consortium name="Pathogen Informatics"/>
        </authorList>
    </citation>
    <scope>NUCLEOTIDE SEQUENCE</scope>
</reference>
<dbReference type="Proteomes" id="UP000784294">
    <property type="component" value="Unassembled WGS sequence"/>
</dbReference>
<keyword evidence="2" id="KW-1185">Reference proteome</keyword>
<accession>A0A448XNQ2</accession>